<evidence type="ECO:0000313" key="5">
    <source>
        <dbReference type="EMBL" id="GAA4024849.1"/>
    </source>
</evidence>
<evidence type="ECO:0000256" key="2">
    <source>
        <dbReference type="ARBA" id="ARBA00011901"/>
    </source>
</evidence>
<evidence type="ECO:0000256" key="1">
    <source>
        <dbReference type="ARBA" id="ARBA00001561"/>
    </source>
</evidence>
<evidence type="ECO:0000259" key="4">
    <source>
        <dbReference type="SMART" id="SM00646"/>
    </source>
</evidence>
<proteinExistence type="predicted"/>
<dbReference type="EMBL" id="BAABCR010000004">
    <property type="protein sequence ID" value="GAA4024849.1"/>
    <property type="molecule type" value="Genomic_DNA"/>
</dbReference>
<feature type="domain" description="MurNAc-LAA" evidence="4">
    <location>
        <begin position="70"/>
        <end position="228"/>
    </location>
</feature>
<dbReference type="Proteomes" id="UP001500968">
    <property type="component" value="Unassembled WGS sequence"/>
</dbReference>
<accession>A0ABP7TDQ5</accession>
<comment type="caution">
    <text evidence="5">The sequence shown here is derived from an EMBL/GenBank/DDBJ whole genome shotgun (WGS) entry which is preliminary data.</text>
</comment>
<keyword evidence="6" id="KW-1185">Reference proteome</keyword>
<gene>
    <name evidence="5" type="ORF">GCM10022386_05070</name>
</gene>
<dbReference type="Gene3D" id="3.40.630.40">
    <property type="entry name" value="Zn-dependent exopeptidases"/>
    <property type="match status" value="1"/>
</dbReference>
<dbReference type="SUPFAM" id="SSF110997">
    <property type="entry name" value="Sporulation related repeat"/>
    <property type="match status" value="1"/>
</dbReference>
<comment type="catalytic activity">
    <reaction evidence="1">
        <text>Hydrolyzes the link between N-acetylmuramoyl residues and L-amino acid residues in certain cell-wall glycopeptides.</text>
        <dbReference type="EC" id="3.5.1.28"/>
    </reaction>
</comment>
<evidence type="ECO:0000256" key="3">
    <source>
        <dbReference type="ARBA" id="ARBA00022801"/>
    </source>
</evidence>
<dbReference type="PANTHER" id="PTHR30404">
    <property type="entry name" value="N-ACETYLMURAMOYL-L-ALANINE AMIDASE"/>
    <property type="match status" value="1"/>
</dbReference>
<organism evidence="5 6">
    <name type="scientific">Flavobacterium cheonhonense</name>
    <dbReference type="NCBI Taxonomy" id="706185"/>
    <lineage>
        <taxon>Bacteria</taxon>
        <taxon>Pseudomonadati</taxon>
        <taxon>Bacteroidota</taxon>
        <taxon>Flavobacteriia</taxon>
        <taxon>Flavobacteriales</taxon>
        <taxon>Flavobacteriaceae</taxon>
        <taxon>Flavobacterium</taxon>
    </lineage>
</organism>
<name>A0ABP7TDQ5_9FLAO</name>
<dbReference type="EC" id="3.5.1.28" evidence="2"/>
<dbReference type="Pfam" id="PF01520">
    <property type="entry name" value="Amidase_3"/>
    <property type="match status" value="1"/>
</dbReference>
<dbReference type="PANTHER" id="PTHR30404:SF0">
    <property type="entry name" value="N-ACETYLMURAMOYL-L-ALANINE AMIDASE AMIC"/>
    <property type="match status" value="1"/>
</dbReference>
<evidence type="ECO:0000313" key="6">
    <source>
        <dbReference type="Proteomes" id="UP001500968"/>
    </source>
</evidence>
<dbReference type="InterPro" id="IPR050695">
    <property type="entry name" value="N-acetylmuramoyl_amidase_3"/>
</dbReference>
<reference evidence="6" key="1">
    <citation type="journal article" date="2019" name="Int. J. Syst. Evol. Microbiol.">
        <title>The Global Catalogue of Microorganisms (GCM) 10K type strain sequencing project: providing services to taxonomists for standard genome sequencing and annotation.</title>
        <authorList>
            <consortium name="The Broad Institute Genomics Platform"/>
            <consortium name="The Broad Institute Genome Sequencing Center for Infectious Disease"/>
            <person name="Wu L."/>
            <person name="Ma J."/>
        </authorList>
    </citation>
    <scope>NUCLEOTIDE SEQUENCE [LARGE SCALE GENOMIC DNA]</scope>
    <source>
        <strain evidence="6">JCM 17064</strain>
    </source>
</reference>
<dbReference type="InterPro" id="IPR002508">
    <property type="entry name" value="MurNAc-LAA_cat"/>
</dbReference>
<keyword evidence="3" id="KW-0378">Hydrolase</keyword>
<sequence length="363" mass="40449">MAQKKNTKFTVVLDAGHGGKDPGNSYHGFVEKEIALKTTLKVGDLLEKQKDFEVVYTRQTDVFIELVNRPKVANKINADLFVSIHCNSVTNQTPAGTETFVMGLSRSNMNLEVAKKENSVILLEDNYKKTYEGFDPHKPESLAGLKIKQEDNLNSSITLASIIQDNFTNNLSRKTRGVKQQPLWVLDAAYMPGVLIELGFLSNKEEGEYLNSEEGQDQMAEQIAKAIMAYKKEFFSENASVEEDKPIVKPPKPAKEDVKEITKAITQEVAEVKQSDTVVVPTSENGKYKIQLFASSKKRDVTSPDFKGLKAISFTFDNNLYKYFYGSASDLNEAKKLCQEAKKSGFSDAFVVVIKDGKTVAVK</sequence>
<dbReference type="CDD" id="cd02696">
    <property type="entry name" value="MurNAc-LAA"/>
    <property type="match status" value="1"/>
</dbReference>
<dbReference type="InterPro" id="IPR036680">
    <property type="entry name" value="SPOR-like_sf"/>
</dbReference>
<dbReference type="SUPFAM" id="SSF53187">
    <property type="entry name" value="Zn-dependent exopeptidases"/>
    <property type="match status" value="1"/>
</dbReference>
<protein>
    <recommendedName>
        <fullName evidence="2">N-acetylmuramoyl-L-alanine amidase</fullName>
        <ecNumber evidence="2">3.5.1.28</ecNumber>
    </recommendedName>
</protein>
<dbReference type="SMART" id="SM00646">
    <property type="entry name" value="Ami_3"/>
    <property type="match status" value="1"/>
</dbReference>